<gene>
    <name evidence="1" type="ORF">I2I01_22930</name>
</gene>
<dbReference type="RefSeq" id="WP_196288873.1">
    <property type="nucleotide sequence ID" value="NZ_JADQDP010000009.1"/>
</dbReference>
<reference evidence="1 2" key="1">
    <citation type="submission" date="2020-11" db="EMBL/GenBank/DDBJ databases">
        <authorList>
            <person name="Kim M.K."/>
        </authorList>
    </citation>
    <scope>NUCLEOTIDE SEQUENCE [LARGE SCALE GENOMIC DNA]</scope>
    <source>
        <strain evidence="1 2">BT439</strain>
    </source>
</reference>
<evidence type="ECO:0000313" key="1">
    <source>
        <dbReference type="EMBL" id="MBF9144517.1"/>
    </source>
</evidence>
<evidence type="ECO:0000313" key="2">
    <source>
        <dbReference type="Proteomes" id="UP000645610"/>
    </source>
</evidence>
<name>A0A931BN76_9BACT</name>
<comment type="caution">
    <text evidence="1">The sequence shown here is derived from an EMBL/GenBank/DDBJ whole genome shotgun (WGS) entry which is preliminary data.</text>
</comment>
<dbReference type="EMBL" id="JADQDP010000009">
    <property type="protein sequence ID" value="MBF9144517.1"/>
    <property type="molecule type" value="Genomic_DNA"/>
</dbReference>
<dbReference type="AlphaFoldDB" id="A0A931BN76"/>
<dbReference type="InterPro" id="IPR045738">
    <property type="entry name" value="DUF6088"/>
</dbReference>
<keyword evidence="2" id="KW-1185">Reference proteome</keyword>
<accession>A0A931BN76</accession>
<evidence type="ECO:0008006" key="3">
    <source>
        <dbReference type="Google" id="ProtNLM"/>
    </source>
</evidence>
<sequence length="242" mass="26920">MPESIMQRVRQQVLAVEPGRLLTYADLVTEPSQFGAVAAALSRLSRDGLVVRYAKGQYYRPQSSRFGQLPPSEGAILRILTTTEEGIVSAYLTGVALYNQLGLTTQVPATIKVTTPKPRRTRPKRVAFVVRPVPEHASDVPLLQWLEVLRDLRRIPDARPDKVLARVQRFVEVLASTERRRLVELASRQAPPRVRAVLGALLELQGDKHGAASLRATLNPLTTYRLGLSTAALPNTHQWNIR</sequence>
<organism evidence="1 2">
    <name type="scientific">Hymenobacter properus</name>
    <dbReference type="NCBI Taxonomy" id="2791026"/>
    <lineage>
        <taxon>Bacteria</taxon>
        <taxon>Pseudomonadati</taxon>
        <taxon>Bacteroidota</taxon>
        <taxon>Cytophagia</taxon>
        <taxon>Cytophagales</taxon>
        <taxon>Hymenobacteraceae</taxon>
        <taxon>Hymenobacter</taxon>
    </lineage>
</organism>
<dbReference type="Pfam" id="PF19570">
    <property type="entry name" value="DUF6088"/>
    <property type="match status" value="1"/>
</dbReference>
<proteinExistence type="predicted"/>
<protein>
    <recommendedName>
        <fullName evidence="3">AbiEi antitoxin C-terminal domain-containing protein</fullName>
    </recommendedName>
</protein>
<dbReference type="Proteomes" id="UP000645610">
    <property type="component" value="Unassembled WGS sequence"/>
</dbReference>